<dbReference type="KEGG" id="haad:MW046_19275"/>
<dbReference type="Proteomes" id="UP000831768">
    <property type="component" value="Plasmid unnamed4"/>
</dbReference>
<dbReference type="EMBL" id="CP096023">
    <property type="protein sequence ID" value="UPM45357.1"/>
    <property type="molecule type" value="Genomic_DNA"/>
</dbReference>
<geneLocation type="plasmid" evidence="4 5">
    <name>unnamed4</name>
</geneLocation>
<protein>
    <submittedName>
        <fullName evidence="4">MBL fold metallo-hydrolase</fullName>
    </submittedName>
</protein>
<dbReference type="Gene3D" id="3.60.15.10">
    <property type="entry name" value="Ribonuclease Z/Hydroxyacylglutathione hydrolase-like"/>
    <property type="match status" value="1"/>
</dbReference>
<dbReference type="Pfam" id="PF00753">
    <property type="entry name" value="Lactamase_B"/>
    <property type="match status" value="1"/>
</dbReference>
<dbReference type="SUPFAM" id="SSF56281">
    <property type="entry name" value="Metallo-hydrolase/oxidoreductase"/>
    <property type="match status" value="1"/>
</dbReference>
<evidence type="ECO:0000313" key="5">
    <source>
        <dbReference type="Proteomes" id="UP000831768"/>
    </source>
</evidence>
<organism evidence="4 5">
    <name type="scientific">Halocatena salina</name>
    <dbReference type="NCBI Taxonomy" id="2934340"/>
    <lineage>
        <taxon>Archaea</taxon>
        <taxon>Methanobacteriati</taxon>
        <taxon>Methanobacteriota</taxon>
        <taxon>Stenosarchaea group</taxon>
        <taxon>Halobacteria</taxon>
        <taxon>Halobacteriales</taxon>
        <taxon>Natronomonadaceae</taxon>
        <taxon>Halocatena</taxon>
    </lineage>
</organism>
<name>A0A8U0AC85_9EURY</name>
<keyword evidence="4" id="KW-0614">Plasmid</keyword>
<proteinExistence type="predicted"/>
<evidence type="ECO:0000313" key="4">
    <source>
        <dbReference type="EMBL" id="UPM45357.1"/>
    </source>
</evidence>
<reference evidence="4" key="1">
    <citation type="submission" date="2022-04" db="EMBL/GenBank/DDBJ databases">
        <title>Halocatena sp. nov., isolated from a salt lake.</title>
        <authorList>
            <person name="Cui H.-L."/>
        </authorList>
    </citation>
    <scope>NUCLEOTIDE SEQUENCE</scope>
    <source>
        <strain evidence="4">AD-1</strain>
        <plasmid evidence="4">unnamed4</plasmid>
    </source>
</reference>
<dbReference type="CDD" id="cd07731">
    <property type="entry name" value="ComA-like_MBL-fold"/>
    <property type="match status" value="1"/>
</dbReference>
<accession>A0A8U0AC85</accession>
<dbReference type="InterPro" id="IPR035681">
    <property type="entry name" value="ComA-like_MBL"/>
</dbReference>
<feature type="compositionally biased region" description="Basic and acidic residues" evidence="2">
    <location>
        <begin position="537"/>
        <end position="565"/>
    </location>
</feature>
<feature type="coiled-coil region" evidence="1">
    <location>
        <begin position="306"/>
        <end position="333"/>
    </location>
</feature>
<keyword evidence="1" id="KW-0175">Coiled coil</keyword>
<dbReference type="PANTHER" id="PTHR30619">
    <property type="entry name" value="DNA INTERNALIZATION/COMPETENCE PROTEIN COMEC/REC2"/>
    <property type="match status" value="1"/>
</dbReference>
<feature type="region of interest" description="Disordered" evidence="2">
    <location>
        <begin position="365"/>
        <end position="429"/>
    </location>
</feature>
<dbReference type="PANTHER" id="PTHR30619:SF1">
    <property type="entry name" value="RECOMBINATION PROTEIN 2"/>
    <property type="match status" value="1"/>
</dbReference>
<feature type="compositionally biased region" description="Polar residues" evidence="2">
    <location>
        <begin position="525"/>
        <end position="536"/>
    </location>
</feature>
<sequence>MLIDSGPRQDHGETVLEHLDERGIDHLDHFVATHYDADHIGGHADIINELGSDGIDMVHGPPPVGGTPPDTKTMGRFRDSLMERNIKSTKIGEGDEFNIGDSSINVLNPSRSIENTDRNENSVVLQATYEDQSILLTGDIEGEAETQLFEQYSDQLGTVTAVKAAHHGAYNGTKATTLDGTNPTSIVLSSSLTNGYRRENEYNAHPHDETLKRVHDHEGDINTYWTPYHGTTSLIIEDGELQIEPSRSQQALSEVDVAALKYYGRDNDLDQEGLAEIEEITSEDLPEETPNWVDEVSLATKQPAIDPEKLEELAELEAERSDLKQEKYRLEGDREQRLERKAALEQKSENSQGLTDRLTAAVGSLWGAETDGDGTTQEDTTSDHRSAESASTEQEGHDRPSTDPDTPTSETDGDSEDGDNADQEENIDATIAAYERRNAELRADVTELTEQVEGLTAEIDTLEQELDFPGLLDRVTAAIGSEAGDSQQTEIRRERLSDTVSSPEITDTEAAEDTAATEQEHAESTWDTLTQAQQTDHTSDQTRSDSTHRDQDPSTDPSDDRGFSL</sequence>
<gene>
    <name evidence="4" type="ORF">MW046_19275</name>
</gene>
<dbReference type="InterPro" id="IPR036866">
    <property type="entry name" value="RibonucZ/Hydroxyglut_hydro"/>
</dbReference>
<evidence type="ECO:0000259" key="3">
    <source>
        <dbReference type="Pfam" id="PF00753"/>
    </source>
</evidence>
<feature type="compositionally biased region" description="Acidic residues" evidence="2">
    <location>
        <begin position="411"/>
        <end position="427"/>
    </location>
</feature>
<dbReference type="InterPro" id="IPR052159">
    <property type="entry name" value="Competence_DNA_uptake"/>
</dbReference>
<dbReference type="InterPro" id="IPR001279">
    <property type="entry name" value="Metallo-B-lactamas"/>
</dbReference>
<evidence type="ECO:0000256" key="1">
    <source>
        <dbReference type="SAM" id="Coils"/>
    </source>
</evidence>
<feature type="domain" description="Metallo-beta-lactamase" evidence="3">
    <location>
        <begin position="1"/>
        <end position="164"/>
    </location>
</feature>
<evidence type="ECO:0000256" key="2">
    <source>
        <dbReference type="SAM" id="MobiDB-lite"/>
    </source>
</evidence>
<feature type="region of interest" description="Disordered" evidence="2">
    <location>
        <begin position="479"/>
        <end position="565"/>
    </location>
</feature>
<keyword evidence="5" id="KW-1185">Reference proteome</keyword>
<dbReference type="AlphaFoldDB" id="A0A8U0AC85"/>